<evidence type="ECO:0000313" key="2">
    <source>
        <dbReference type="Proteomes" id="UP000248954"/>
    </source>
</evidence>
<evidence type="ECO:0000313" key="1">
    <source>
        <dbReference type="EMBL" id="SQF42277.1"/>
    </source>
</evidence>
<dbReference type="RefSeq" id="WP_111698742.1">
    <property type="nucleotide sequence ID" value="NZ_CP066277.1"/>
</dbReference>
<gene>
    <name evidence="1" type="ORF">NCTC8738_01060</name>
</gene>
<protein>
    <recommendedName>
        <fullName evidence="3">Phage protein</fullName>
    </recommendedName>
</protein>
<evidence type="ECO:0008006" key="3">
    <source>
        <dbReference type="Google" id="ProtNLM"/>
    </source>
</evidence>
<dbReference type="EMBL" id="LS483348">
    <property type="protein sequence ID" value="SQF42277.1"/>
    <property type="molecule type" value="Genomic_DNA"/>
</dbReference>
<dbReference type="AlphaFoldDB" id="A0AB38G5B2"/>
<sequence>MLTPDELKQKIEQTTLSEAITLFKENVLREQLTHYHLNPVYQQEIKEDYERIDYDGSFFFFVEPDLGSSVGGVSDAIEEEQEKVALLLLLVEAYGRYIDVNTGIEDWLGYQCVFCDFLVSNKHAAVPLSQKEYEAIRDLIVMVIDTFVPSMTVMATWEYDDFKQGQNPNDTVIDNVQITLPLSEVTLKQQTMEENK</sequence>
<name>A0AB38G5B2_9STRE</name>
<reference evidence="1 2" key="1">
    <citation type="submission" date="2018-06" db="EMBL/GenBank/DDBJ databases">
        <authorList>
            <consortium name="Pathogen Informatics"/>
            <person name="Doyle S."/>
        </authorList>
    </citation>
    <scope>NUCLEOTIDE SEQUENCE [LARGE SCALE GENOMIC DNA]</scope>
    <source>
        <strain evidence="1 2">NCTC8738</strain>
    </source>
</reference>
<proteinExistence type="predicted"/>
<organism evidence="1 2">
    <name type="scientific">Streptococcus lutetiensis</name>
    <dbReference type="NCBI Taxonomy" id="150055"/>
    <lineage>
        <taxon>Bacteria</taxon>
        <taxon>Bacillati</taxon>
        <taxon>Bacillota</taxon>
        <taxon>Bacilli</taxon>
        <taxon>Lactobacillales</taxon>
        <taxon>Streptococcaceae</taxon>
        <taxon>Streptococcus</taxon>
    </lineage>
</organism>
<dbReference type="Proteomes" id="UP000248954">
    <property type="component" value="Chromosome 1"/>
</dbReference>
<accession>A0AB38G5B2</accession>